<feature type="region of interest" description="Disordered" evidence="1">
    <location>
        <begin position="1"/>
        <end position="24"/>
    </location>
</feature>
<feature type="non-terminal residue" evidence="2">
    <location>
        <position position="1"/>
    </location>
</feature>
<evidence type="ECO:0000313" key="3">
    <source>
        <dbReference type="Proteomes" id="UP000789405"/>
    </source>
</evidence>
<gene>
    <name evidence="2" type="ORF">DERYTH_LOCUS28455</name>
</gene>
<evidence type="ECO:0000256" key="1">
    <source>
        <dbReference type="SAM" id="MobiDB-lite"/>
    </source>
</evidence>
<accession>A0A9N9PLE1</accession>
<reference evidence="2" key="1">
    <citation type="submission" date="2021-06" db="EMBL/GenBank/DDBJ databases">
        <authorList>
            <person name="Kallberg Y."/>
            <person name="Tangrot J."/>
            <person name="Rosling A."/>
        </authorList>
    </citation>
    <scope>NUCLEOTIDE SEQUENCE</scope>
    <source>
        <strain evidence="2">MA453B</strain>
    </source>
</reference>
<protein>
    <submittedName>
        <fullName evidence="2">17641_t:CDS:1</fullName>
    </submittedName>
</protein>
<name>A0A9N9PLE1_9GLOM</name>
<feature type="compositionally biased region" description="Acidic residues" evidence="1">
    <location>
        <begin position="15"/>
        <end position="24"/>
    </location>
</feature>
<proteinExistence type="predicted"/>
<dbReference type="EMBL" id="CAJVPY010071093">
    <property type="protein sequence ID" value="CAG8828258.1"/>
    <property type="molecule type" value="Genomic_DNA"/>
</dbReference>
<sequence length="63" mass="7389">ELSDYKQDLIKKVESDDESEIEYDSDPQIESLAQYHNSDQNSEVDYDLEDKFSELDSDDSDYT</sequence>
<evidence type="ECO:0000313" key="2">
    <source>
        <dbReference type="EMBL" id="CAG8828258.1"/>
    </source>
</evidence>
<feature type="non-terminal residue" evidence="2">
    <location>
        <position position="63"/>
    </location>
</feature>
<dbReference type="AlphaFoldDB" id="A0A9N9PLE1"/>
<organism evidence="2 3">
    <name type="scientific">Dentiscutata erythropus</name>
    <dbReference type="NCBI Taxonomy" id="1348616"/>
    <lineage>
        <taxon>Eukaryota</taxon>
        <taxon>Fungi</taxon>
        <taxon>Fungi incertae sedis</taxon>
        <taxon>Mucoromycota</taxon>
        <taxon>Glomeromycotina</taxon>
        <taxon>Glomeromycetes</taxon>
        <taxon>Diversisporales</taxon>
        <taxon>Gigasporaceae</taxon>
        <taxon>Dentiscutata</taxon>
    </lineage>
</organism>
<feature type="compositionally biased region" description="Basic and acidic residues" evidence="1">
    <location>
        <begin position="1"/>
        <end position="14"/>
    </location>
</feature>
<keyword evidence="3" id="KW-1185">Reference proteome</keyword>
<dbReference type="Proteomes" id="UP000789405">
    <property type="component" value="Unassembled WGS sequence"/>
</dbReference>
<comment type="caution">
    <text evidence="2">The sequence shown here is derived from an EMBL/GenBank/DDBJ whole genome shotgun (WGS) entry which is preliminary data.</text>
</comment>